<dbReference type="Proteomes" id="UP000683360">
    <property type="component" value="Unassembled WGS sequence"/>
</dbReference>
<dbReference type="InterPro" id="IPR036291">
    <property type="entry name" value="NAD(P)-bd_dom_sf"/>
</dbReference>
<keyword evidence="2" id="KW-0521">NADP</keyword>
<dbReference type="SUPFAM" id="SSF51735">
    <property type="entry name" value="NAD(P)-binding Rossmann-fold domains"/>
    <property type="match status" value="1"/>
</dbReference>
<dbReference type="EMBL" id="CAJPWZ010002891">
    <property type="protein sequence ID" value="CAG2247140.1"/>
    <property type="molecule type" value="Genomic_DNA"/>
</dbReference>
<protein>
    <recommendedName>
        <fullName evidence="3">NmrA-like family domain-containing protein 1</fullName>
    </recommendedName>
</protein>
<evidence type="ECO:0000256" key="1">
    <source>
        <dbReference type="ARBA" id="ARBA00006328"/>
    </source>
</evidence>
<comment type="caution">
    <text evidence="5">The sequence shown here is derived from an EMBL/GenBank/DDBJ whole genome shotgun (WGS) entry which is preliminary data.</text>
</comment>
<dbReference type="AlphaFoldDB" id="A0A8S3UL99"/>
<name>A0A8S3UL99_MYTED</name>
<dbReference type="CDD" id="cd05251">
    <property type="entry name" value="NmrA_like_SDR_a"/>
    <property type="match status" value="1"/>
</dbReference>
<evidence type="ECO:0000313" key="6">
    <source>
        <dbReference type="Proteomes" id="UP000683360"/>
    </source>
</evidence>
<gene>
    <name evidence="5" type="ORF">MEDL_59010</name>
</gene>
<dbReference type="PANTHER" id="PTHR42748">
    <property type="entry name" value="NITROGEN METABOLITE REPRESSION PROTEIN NMRA FAMILY MEMBER"/>
    <property type="match status" value="1"/>
</dbReference>
<dbReference type="Gene3D" id="3.40.50.720">
    <property type="entry name" value="NAD(P)-binding Rossmann-like Domain"/>
    <property type="match status" value="1"/>
</dbReference>
<proteinExistence type="inferred from homology"/>
<reference evidence="5" key="1">
    <citation type="submission" date="2021-03" db="EMBL/GenBank/DDBJ databases">
        <authorList>
            <person name="Bekaert M."/>
        </authorList>
    </citation>
    <scope>NUCLEOTIDE SEQUENCE</scope>
</reference>
<evidence type="ECO:0000256" key="3">
    <source>
        <dbReference type="ARBA" id="ARBA00040296"/>
    </source>
</evidence>
<evidence type="ECO:0000256" key="2">
    <source>
        <dbReference type="ARBA" id="ARBA00022857"/>
    </source>
</evidence>
<evidence type="ECO:0000259" key="4">
    <source>
        <dbReference type="Pfam" id="PF05368"/>
    </source>
</evidence>
<dbReference type="OrthoDB" id="300709at2759"/>
<comment type="similarity">
    <text evidence="1">Belongs to the NmrA-type oxidoreductase family.</text>
</comment>
<keyword evidence="6" id="KW-1185">Reference proteome</keyword>
<dbReference type="Gene3D" id="3.90.25.10">
    <property type="entry name" value="UDP-galactose 4-epimerase, domain 1"/>
    <property type="match status" value="1"/>
</dbReference>
<evidence type="ECO:0000313" key="5">
    <source>
        <dbReference type="EMBL" id="CAG2247140.1"/>
    </source>
</evidence>
<dbReference type="InterPro" id="IPR051164">
    <property type="entry name" value="NmrA-like_oxidored"/>
</dbReference>
<dbReference type="GO" id="GO:0005634">
    <property type="term" value="C:nucleus"/>
    <property type="evidence" value="ECO:0007669"/>
    <property type="project" value="TreeGrafter"/>
</dbReference>
<dbReference type="PANTHER" id="PTHR42748:SF7">
    <property type="entry name" value="NMRA LIKE REDOX SENSOR 1-RELATED"/>
    <property type="match status" value="1"/>
</dbReference>
<sequence length="312" mass="35295">MGCGSSSDAPEGPRTVVVFGATGLLGSSVARALLEDPFRFKVKCVTRRSSSDKARKLAELGAIIVTADLDDPKSLERAVDGADTMFLTTHYWEDKNKEKEVIRGLNAIDAAVHANIRHLVFNGSELVKKYVGRECAHLDSKAGIEEYIREVGITYTIIRLPFWYENFFTIFKPHKIKHGVYAIALPLEDNDMEAISVEDVGECVATIFNKPKLYAGKTIGLTAGRLTMKAVVEGFNKQFSNRKFEDPKIRCKDFERFQFVGAKDLAAMFDFFTSDHCVRDYKLTKKLNSDIRSFDKWLYHSREIIDEELKKD</sequence>
<dbReference type="Pfam" id="PF05368">
    <property type="entry name" value="NmrA"/>
    <property type="match status" value="1"/>
</dbReference>
<dbReference type="InterPro" id="IPR008030">
    <property type="entry name" value="NmrA-like"/>
</dbReference>
<organism evidence="5 6">
    <name type="scientific">Mytilus edulis</name>
    <name type="common">Blue mussel</name>
    <dbReference type="NCBI Taxonomy" id="6550"/>
    <lineage>
        <taxon>Eukaryota</taxon>
        <taxon>Metazoa</taxon>
        <taxon>Spiralia</taxon>
        <taxon>Lophotrochozoa</taxon>
        <taxon>Mollusca</taxon>
        <taxon>Bivalvia</taxon>
        <taxon>Autobranchia</taxon>
        <taxon>Pteriomorphia</taxon>
        <taxon>Mytilida</taxon>
        <taxon>Mytiloidea</taxon>
        <taxon>Mytilidae</taxon>
        <taxon>Mytilinae</taxon>
        <taxon>Mytilus</taxon>
    </lineage>
</organism>
<feature type="domain" description="NmrA-like" evidence="4">
    <location>
        <begin position="15"/>
        <end position="274"/>
    </location>
</feature>
<accession>A0A8S3UL99</accession>